<sequence>MASLRIGAAALASSLFVLHTPVLIAMFSFVLTFILWIGAGRRDRLLMTGALLLFYAAAMFHEARHASNFTGEESEWTVIFSDDVKIDGDWLSAGVKEVQTGEKLRLSYRLKSKEEKQQLSSMISPGLTCRIKAQSEKPNEARNKGEFNYRAYLSTVHTFFILTPESISSDACIMNDSLRYAPARWRIAALERIHKQFPEPLNSTAAALLFGDRTSSNEDVNEDYERLGIIHILSISGLHVTLLTGLLFWMLIRASITREKARMIILIILPLYALLTGASPPVVRACLMTGAIMAAASSNVRLKPASALGAAFLLMLLLNPYQVFQAGFQLSYVVTWALVLSAGVILKQCRNAIELSLAVSVLSQMAAMPILIYHFSELSIIAPIANLLFVPFYSVVMLPALLAAFSLSFILPVNLLTDSANILLKMMNRFAAEMADIPMAVLVTGQPDSQIMVLIAAISILSFLIWEKTKKVRFSLVLCGLLFGITIGLNRFSAEGEVTFIDVGQGDSIFIRLPYGKGTYLIDTGGRLSFEKEPWAARSGGFSVGKDTIVPFLKRNGVTELDKLILTHADYDHAGAAAEVLSAIPTDEMIISPGSGGEDVMKEILNAAAAKKMTVREGMEGETWRVGSSMFQILAPDDREYEGNNDSLVLYAAIGGKKWLFTGDFEEAGEQEFQKKYNVDIDWLKVGHHGSRTSTSLPFIEAIRPEFAVISAGIDNRYGHPHKEVLEHLSKAGVKVYRTDQHGSITYTFIGGKGSISSALPPK</sequence>
<dbReference type="PANTHER" id="PTHR30619:SF1">
    <property type="entry name" value="RECOMBINATION PROTEIN 2"/>
    <property type="match status" value="1"/>
</dbReference>
<dbReference type="GO" id="GO:0005886">
    <property type="term" value="C:plasma membrane"/>
    <property type="evidence" value="ECO:0007669"/>
    <property type="project" value="UniProtKB-SubCell"/>
</dbReference>
<dbReference type="OrthoDB" id="9761531at2"/>
<protein>
    <submittedName>
        <fullName evidence="8">DNA internalization-related competence protein ComEC/Rec2</fullName>
    </submittedName>
</protein>
<dbReference type="EMBL" id="MSDU01000008">
    <property type="protein sequence ID" value="OLN23416.1"/>
    <property type="molecule type" value="Genomic_DNA"/>
</dbReference>
<keyword evidence="9" id="KW-1185">Reference proteome</keyword>
<dbReference type="CDD" id="cd07731">
    <property type="entry name" value="ComA-like_MBL-fold"/>
    <property type="match status" value="1"/>
</dbReference>
<evidence type="ECO:0000256" key="3">
    <source>
        <dbReference type="ARBA" id="ARBA00022692"/>
    </source>
</evidence>
<keyword evidence="3 6" id="KW-0812">Transmembrane</keyword>
<name>A0A1Q8Q7U7_9BACI</name>
<dbReference type="InterPro" id="IPR036866">
    <property type="entry name" value="RibonucZ/Hydroxyglut_hydro"/>
</dbReference>
<comment type="subcellular location">
    <subcellularLocation>
        <location evidence="1">Cell membrane</location>
        <topology evidence="1">Multi-pass membrane protein</topology>
    </subcellularLocation>
</comment>
<dbReference type="InterPro" id="IPR035681">
    <property type="entry name" value="ComA-like_MBL"/>
</dbReference>
<dbReference type="GO" id="GO:0030420">
    <property type="term" value="P:establishment of competence for transformation"/>
    <property type="evidence" value="ECO:0007669"/>
    <property type="project" value="InterPro"/>
</dbReference>
<comment type="caution">
    <text evidence="8">The sequence shown here is derived from an EMBL/GenBank/DDBJ whole genome shotgun (WGS) entry which is preliminary data.</text>
</comment>
<dbReference type="SMART" id="SM00849">
    <property type="entry name" value="Lactamase_B"/>
    <property type="match status" value="1"/>
</dbReference>
<feature type="transmembrane region" description="Helical" evidence="6">
    <location>
        <begin position="387"/>
        <end position="411"/>
    </location>
</feature>
<feature type="domain" description="Metallo-beta-lactamase" evidence="7">
    <location>
        <begin position="505"/>
        <end position="714"/>
    </location>
</feature>
<dbReference type="Pfam" id="PF13567">
    <property type="entry name" value="DUF4131"/>
    <property type="match status" value="1"/>
</dbReference>
<dbReference type="AlphaFoldDB" id="A0A1Q8Q7U7"/>
<dbReference type="Pfam" id="PF03772">
    <property type="entry name" value="Competence"/>
    <property type="match status" value="1"/>
</dbReference>
<accession>A0A1Q8Q7U7</accession>
<dbReference type="InterPro" id="IPR025405">
    <property type="entry name" value="DUF4131"/>
</dbReference>
<gene>
    <name evidence="8" type="ORF">BTO30_05500</name>
</gene>
<feature type="transmembrane region" description="Helical" evidence="6">
    <location>
        <begin position="473"/>
        <end position="492"/>
    </location>
</feature>
<feature type="transmembrane region" description="Helical" evidence="6">
    <location>
        <begin position="229"/>
        <end position="252"/>
    </location>
</feature>
<dbReference type="NCBIfam" id="TIGR00360">
    <property type="entry name" value="ComEC_N-term"/>
    <property type="match status" value="1"/>
</dbReference>
<feature type="transmembrane region" description="Helical" evidence="6">
    <location>
        <begin position="264"/>
        <end position="282"/>
    </location>
</feature>
<evidence type="ECO:0000313" key="8">
    <source>
        <dbReference type="EMBL" id="OLN23416.1"/>
    </source>
</evidence>
<dbReference type="RefSeq" id="WP_075397707.1">
    <property type="nucleotide sequence ID" value="NZ_MSDU01000008.1"/>
</dbReference>
<evidence type="ECO:0000259" key="7">
    <source>
        <dbReference type="SMART" id="SM00849"/>
    </source>
</evidence>
<keyword evidence="2" id="KW-1003">Cell membrane</keyword>
<feature type="transmembrane region" description="Helical" evidence="6">
    <location>
        <begin position="44"/>
        <end position="61"/>
    </location>
</feature>
<dbReference type="InterPro" id="IPR052159">
    <property type="entry name" value="Competence_DNA_uptake"/>
</dbReference>
<feature type="transmembrane region" description="Helical" evidence="6">
    <location>
        <begin position="330"/>
        <end position="346"/>
    </location>
</feature>
<dbReference type="SUPFAM" id="SSF56281">
    <property type="entry name" value="Metallo-hydrolase/oxidoreductase"/>
    <property type="match status" value="1"/>
</dbReference>
<evidence type="ECO:0000256" key="2">
    <source>
        <dbReference type="ARBA" id="ARBA00022475"/>
    </source>
</evidence>
<feature type="transmembrane region" description="Helical" evidence="6">
    <location>
        <begin position="352"/>
        <end position="375"/>
    </location>
</feature>
<organism evidence="8 9">
    <name type="scientific">Domibacillus antri</name>
    <dbReference type="NCBI Taxonomy" id="1714264"/>
    <lineage>
        <taxon>Bacteria</taxon>
        <taxon>Bacillati</taxon>
        <taxon>Bacillota</taxon>
        <taxon>Bacilli</taxon>
        <taxon>Bacillales</taxon>
        <taxon>Bacillaceae</taxon>
        <taxon>Domibacillus</taxon>
    </lineage>
</organism>
<dbReference type="STRING" id="1714264.BTO30_05500"/>
<dbReference type="Pfam" id="PF00753">
    <property type="entry name" value="Lactamase_B"/>
    <property type="match status" value="1"/>
</dbReference>
<dbReference type="InterPro" id="IPR004477">
    <property type="entry name" value="ComEC_N"/>
</dbReference>
<reference evidence="8 9" key="1">
    <citation type="submission" date="2016-12" db="EMBL/GenBank/DDBJ databases">
        <title>Domibacillus antri genome sequencing.</title>
        <authorList>
            <person name="Verma A."/>
            <person name="Krishnamurthi S."/>
        </authorList>
    </citation>
    <scope>NUCLEOTIDE SEQUENCE [LARGE SCALE GENOMIC DNA]</scope>
    <source>
        <strain evidence="8 9">XD80</strain>
    </source>
</reference>
<dbReference type="Gene3D" id="3.60.15.10">
    <property type="entry name" value="Ribonuclease Z/Hydroxyacylglutathione hydrolase-like"/>
    <property type="match status" value="1"/>
</dbReference>
<keyword evidence="5 6" id="KW-0472">Membrane</keyword>
<evidence type="ECO:0000256" key="5">
    <source>
        <dbReference type="ARBA" id="ARBA00023136"/>
    </source>
</evidence>
<keyword evidence="4 6" id="KW-1133">Transmembrane helix</keyword>
<dbReference type="NCBIfam" id="TIGR00361">
    <property type="entry name" value="ComEC_Rec2"/>
    <property type="match status" value="1"/>
</dbReference>
<evidence type="ECO:0000256" key="4">
    <source>
        <dbReference type="ARBA" id="ARBA00022989"/>
    </source>
</evidence>
<dbReference type="Proteomes" id="UP000185568">
    <property type="component" value="Unassembled WGS sequence"/>
</dbReference>
<proteinExistence type="predicted"/>
<evidence type="ECO:0000256" key="1">
    <source>
        <dbReference type="ARBA" id="ARBA00004651"/>
    </source>
</evidence>
<dbReference type="PANTHER" id="PTHR30619">
    <property type="entry name" value="DNA INTERNALIZATION/COMPETENCE PROTEIN COMEC/REC2"/>
    <property type="match status" value="1"/>
</dbReference>
<feature type="transmembrane region" description="Helical" evidence="6">
    <location>
        <begin position="6"/>
        <end position="37"/>
    </location>
</feature>
<evidence type="ECO:0000256" key="6">
    <source>
        <dbReference type="SAM" id="Phobius"/>
    </source>
</evidence>
<dbReference type="InterPro" id="IPR001279">
    <property type="entry name" value="Metallo-B-lactamas"/>
</dbReference>
<dbReference type="InterPro" id="IPR004797">
    <property type="entry name" value="Competence_ComEC/Rec2"/>
</dbReference>
<evidence type="ECO:0000313" key="9">
    <source>
        <dbReference type="Proteomes" id="UP000185568"/>
    </source>
</evidence>